<keyword evidence="1" id="KW-0812">Transmembrane</keyword>
<dbReference type="STRING" id="935700.jaqu_01280"/>
<dbReference type="Proteomes" id="UP000032232">
    <property type="component" value="Unassembled WGS sequence"/>
</dbReference>
<name>A0A0D1DDP0_9RHOB</name>
<protein>
    <recommendedName>
        <fullName evidence="4">Peptidase U49</fullName>
    </recommendedName>
</protein>
<feature type="transmembrane region" description="Helical" evidence="1">
    <location>
        <begin position="89"/>
        <end position="107"/>
    </location>
</feature>
<proteinExistence type="predicted"/>
<accession>A0A0D1DDP0</accession>
<dbReference type="PATRIC" id="fig|935700.4.peg.136"/>
<evidence type="ECO:0000313" key="3">
    <source>
        <dbReference type="Proteomes" id="UP000032232"/>
    </source>
</evidence>
<keyword evidence="3" id="KW-1185">Reference proteome</keyword>
<comment type="caution">
    <text evidence="2">The sequence shown here is derived from an EMBL/GenBank/DDBJ whole genome shotgun (WGS) entry which is preliminary data.</text>
</comment>
<reference evidence="2 3" key="1">
    <citation type="submission" date="2015-02" db="EMBL/GenBank/DDBJ databases">
        <title>Genome Sequence of Jannaschia aquimarina DSM28248, a member of the Roseobacter clade.</title>
        <authorList>
            <person name="Voget S."/>
            <person name="Daniel R."/>
        </authorList>
    </citation>
    <scope>NUCLEOTIDE SEQUENCE [LARGE SCALE GENOMIC DNA]</scope>
    <source>
        <strain evidence="2 3">GSW-M26</strain>
    </source>
</reference>
<keyword evidence="1" id="KW-0472">Membrane</keyword>
<dbReference type="EMBL" id="JYFE01000004">
    <property type="protein sequence ID" value="KIT18108.1"/>
    <property type="molecule type" value="Genomic_DNA"/>
</dbReference>
<gene>
    <name evidence="2" type="ORF">jaqu_01280</name>
</gene>
<evidence type="ECO:0000256" key="1">
    <source>
        <dbReference type="SAM" id="Phobius"/>
    </source>
</evidence>
<evidence type="ECO:0008006" key="4">
    <source>
        <dbReference type="Google" id="ProtNLM"/>
    </source>
</evidence>
<keyword evidence="1" id="KW-1133">Transmembrane helix</keyword>
<organism evidence="2 3">
    <name type="scientific">Jannaschia aquimarina</name>
    <dbReference type="NCBI Taxonomy" id="935700"/>
    <lineage>
        <taxon>Bacteria</taxon>
        <taxon>Pseudomonadati</taxon>
        <taxon>Pseudomonadota</taxon>
        <taxon>Alphaproteobacteria</taxon>
        <taxon>Rhodobacterales</taxon>
        <taxon>Roseobacteraceae</taxon>
        <taxon>Jannaschia</taxon>
    </lineage>
</organism>
<dbReference type="RefSeq" id="WP_043916992.1">
    <property type="nucleotide sequence ID" value="NZ_FZPF01000016.1"/>
</dbReference>
<sequence>MSKADNKGRFVSIFQSDFATSVFADVRSDALRLAVANFRMSAAAALTEIKKMYDFPRDAIVELGLSEEGALNARARYDPDTGHYRVEFTTGYLLWAVIVAGYLAHLVRSEFRTERRLTLSFKEFEEDLKTLGAQEILNGAIPEIPREIEGSFLFFFESVYLPVLFHECSHVVRGHLPLLRRYRSQAGLCVLDELMVRRVGETSKAFPLRDVEVDADIFGASLSSEFAFARSSHLGRWRHMTGKENLFAEFVGYALFVAGQERQAKELVGSSVRYPSPQFRLIIHGVGHQARWIKENPSGNYFEDVLTPGFELLAPFEPAFPEIDIFRDIADGSESSDLRREVDQYFARTAAEPDGIIAKQALTCLRDDPLPSHLGLL</sequence>
<evidence type="ECO:0000313" key="2">
    <source>
        <dbReference type="EMBL" id="KIT18108.1"/>
    </source>
</evidence>
<dbReference type="AlphaFoldDB" id="A0A0D1DDP0"/>
<dbReference type="OrthoDB" id="7805802at2"/>